<comment type="caution">
    <text evidence="2">The sequence shown here is derived from an EMBL/GenBank/DDBJ whole genome shotgun (WGS) entry which is preliminary data.</text>
</comment>
<feature type="region of interest" description="Disordered" evidence="1">
    <location>
        <begin position="71"/>
        <end position="103"/>
    </location>
</feature>
<organism evidence="2 3">
    <name type="scientific">Nepenthes gracilis</name>
    <name type="common">Slender pitcher plant</name>
    <dbReference type="NCBI Taxonomy" id="150966"/>
    <lineage>
        <taxon>Eukaryota</taxon>
        <taxon>Viridiplantae</taxon>
        <taxon>Streptophyta</taxon>
        <taxon>Embryophyta</taxon>
        <taxon>Tracheophyta</taxon>
        <taxon>Spermatophyta</taxon>
        <taxon>Magnoliopsida</taxon>
        <taxon>eudicotyledons</taxon>
        <taxon>Gunneridae</taxon>
        <taxon>Pentapetalae</taxon>
        <taxon>Caryophyllales</taxon>
        <taxon>Nepenthaceae</taxon>
        <taxon>Nepenthes</taxon>
    </lineage>
</organism>
<evidence type="ECO:0000256" key="1">
    <source>
        <dbReference type="SAM" id="MobiDB-lite"/>
    </source>
</evidence>
<evidence type="ECO:0000313" key="2">
    <source>
        <dbReference type="EMBL" id="GMH10413.1"/>
    </source>
</evidence>
<feature type="compositionally biased region" description="Low complexity" evidence="1">
    <location>
        <begin position="80"/>
        <end position="91"/>
    </location>
</feature>
<protein>
    <submittedName>
        <fullName evidence="2">Uncharacterized protein</fullName>
    </submittedName>
</protein>
<sequence length="103" mass="10750">MDPNIASEIAKAAAAMKTSRKPNRAYVTFLAGNGDYVNGVVGLAKGLKEGEERLSAGSRRRSTAVYSHGLLLREDMEPHSSNTGSATASSARPRSLPSTSTAA</sequence>
<proteinExistence type="predicted"/>
<dbReference type="AlphaFoldDB" id="A0AAD3SFP5"/>
<name>A0AAD3SFP5_NEPGR</name>
<keyword evidence="3" id="KW-1185">Reference proteome</keyword>
<reference evidence="2" key="1">
    <citation type="submission" date="2023-05" db="EMBL/GenBank/DDBJ databases">
        <title>Nepenthes gracilis genome sequencing.</title>
        <authorList>
            <person name="Fukushima K."/>
        </authorList>
    </citation>
    <scope>NUCLEOTIDE SEQUENCE</scope>
    <source>
        <strain evidence="2">SING2019-196</strain>
    </source>
</reference>
<evidence type="ECO:0000313" key="3">
    <source>
        <dbReference type="Proteomes" id="UP001279734"/>
    </source>
</evidence>
<dbReference type="Proteomes" id="UP001279734">
    <property type="component" value="Unassembled WGS sequence"/>
</dbReference>
<dbReference type="EMBL" id="BSYO01000010">
    <property type="protein sequence ID" value="GMH10413.1"/>
    <property type="molecule type" value="Genomic_DNA"/>
</dbReference>
<accession>A0AAD3SFP5</accession>
<gene>
    <name evidence="2" type="ORF">Nepgr_012254</name>
</gene>